<reference evidence="1" key="1">
    <citation type="submission" date="2023-06" db="EMBL/GenBank/DDBJ databases">
        <authorList>
            <person name="Delattre M."/>
        </authorList>
    </citation>
    <scope>NUCLEOTIDE SEQUENCE</scope>
    <source>
        <strain evidence="1">AF72</strain>
    </source>
</reference>
<comment type="caution">
    <text evidence="1">The sequence shown here is derived from an EMBL/GenBank/DDBJ whole genome shotgun (WGS) entry which is preliminary data.</text>
</comment>
<evidence type="ECO:0000313" key="2">
    <source>
        <dbReference type="Proteomes" id="UP001177023"/>
    </source>
</evidence>
<accession>A0AA36FVS8</accession>
<dbReference type="AlphaFoldDB" id="A0AA36FVS8"/>
<keyword evidence="2" id="KW-1185">Reference proteome</keyword>
<protein>
    <submittedName>
        <fullName evidence="1">Uncharacterized protein</fullName>
    </submittedName>
</protein>
<dbReference type="Proteomes" id="UP001177023">
    <property type="component" value="Unassembled WGS sequence"/>
</dbReference>
<organism evidence="1 2">
    <name type="scientific">Mesorhabditis spiculigera</name>
    <dbReference type="NCBI Taxonomy" id="96644"/>
    <lineage>
        <taxon>Eukaryota</taxon>
        <taxon>Metazoa</taxon>
        <taxon>Ecdysozoa</taxon>
        <taxon>Nematoda</taxon>
        <taxon>Chromadorea</taxon>
        <taxon>Rhabditida</taxon>
        <taxon>Rhabditina</taxon>
        <taxon>Rhabditomorpha</taxon>
        <taxon>Rhabditoidea</taxon>
        <taxon>Rhabditidae</taxon>
        <taxon>Mesorhabditinae</taxon>
        <taxon>Mesorhabditis</taxon>
    </lineage>
</organism>
<feature type="non-terminal residue" evidence="1">
    <location>
        <position position="1"/>
    </location>
</feature>
<proteinExistence type="predicted"/>
<dbReference type="EMBL" id="CATQJA010001888">
    <property type="protein sequence ID" value="CAJ0569020.1"/>
    <property type="molecule type" value="Genomic_DNA"/>
</dbReference>
<gene>
    <name evidence="1" type="ORF">MSPICULIGERA_LOCUS7518</name>
</gene>
<name>A0AA36FVS8_9BILA</name>
<sequence>MNKRLLQDSVLVKAVSLASICIRVSSNYVEAGGKVWARIDGIFLDSFVLGTALEEPEQNRFSISLNAKNAGKGTIMKNLAFSPAEATITVDEARLWLTRTCR</sequence>
<evidence type="ECO:0000313" key="1">
    <source>
        <dbReference type="EMBL" id="CAJ0569020.1"/>
    </source>
</evidence>